<feature type="region of interest" description="Disordered" evidence="1">
    <location>
        <begin position="1"/>
        <end position="31"/>
    </location>
</feature>
<dbReference type="AlphaFoldDB" id="A0A344PKG5"/>
<accession>A0A344PKG5</accession>
<dbReference type="Proteomes" id="UP000252023">
    <property type="component" value="Chromosome"/>
</dbReference>
<dbReference type="RefSeq" id="WP_114076189.1">
    <property type="nucleotide sequence ID" value="NZ_CP030918.1"/>
</dbReference>
<evidence type="ECO:0000313" key="3">
    <source>
        <dbReference type="Proteomes" id="UP000252023"/>
    </source>
</evidence>
<keyword evidence="3" id="KW-1185">Reference proteome</keyword>
<dbReference type="KEGG" id="pars:DRW48_09370"/>
<organism evidence="2 3">
    <name type="scientific">Paracoccus suum</name>
    <dbReference type="NCBI Taxonomy" id="2259340"/>
    <lineage>
        <taxon>Bacteria</taxon>
        <taxon>Pseudomonadati</taxon>
        <taxon>Pseudomonadota</taxon>
        <taxon>Alphaproteobacteria</taxon>
        <taxon>Rhodobacterales</taxon>
        <taxon>Paracoccaceae</taxon>
        <taxon>Paracoccus</taxon>
    </lineage>
</organism>
<evidence type="ECO:0000256" key="1">
    <source>
        <dbReference type="SAM" id="MobiDB-lite"/>
    </source>
</evidence>
<name>A0A344PKG5_9RHOB</name>
<proteinExistence type="predicted"/>
<evidence type="ECO:0000313" key="2">
    <source>
        <dbReference type="EMBL" id="AXC49870.1"/>
    </source>
</evidence>
<protein>
    <submittedName>
        <fullName evidence="2">Uncharacterized protein</fullName>
    </submittedName>
</protein>
<dbReference type="EMBL" id="CP030918">
    <property type="protein sequence ID" value="AXC49870.1"/>
    <property type="molecule type" value="Genomic_DNA"/>
</dbReference>
<reference evidence="3" key="1">
    <citation type="submission" date="2018-07" db="EMBL/GenBank/DDBJ databases">
        <title>Genome sequencing of Paracoccus sp. SC2-6.</title>
        <authorList>
            <person name="Heo J."/>
            <person name="Kim S.-J."/>
            <person name="Kwon S.-W."/>
        </authorList>
    </citation>
    <scope>NUCLEOTIDE SEQUENCE [LARGE SCALE GENOMIC DNA]</scope>
    <source>
        <strain evidence="3">SC2-6</strain>
    </source>
</reference>
<gene>
    <name evidence="2" type="ORF">DRW48_09370</name>
</gene>
<sequence length="164" mass="16738">MISGPIRPASPAPGLPATATPGIGREALAGPAAMPPVQPVAAFTAASAAREERLAEATPEPPQRAAAGAPDDRALVLALMSEAESMCRIANARSVPEGHLPALRLGWGFGREHGALEVRGELVLLGEGGYQIGAGQIYRAGQLVAAFSGQNLAFLDGGKTDRLL</sequence>